<reference evidence="3 4" key="2">
    <citation type="submission" date="2024-05" db="EMBL/GenBank/DDBJ databases">
        <authorList>
            <person name="Chen Y."/>
            <person name="Shah S."/>
            <person name="Dougan E. K."/>
            <person name="Thang M."/>
            <person name="Chan C."/>
        </authorList>
    </citation>
    <scope>NUCLEOTIDE SEQUENCE [LARGE SCALE GENOMIC DNA]</scope>
</reference>
<dbReference type="AlphaFoldDB" id="A0A9P1BLT8"/>
<protein>
    <submittedName>
        <fullName evidence="2">Uncharacterized protein</fullName>
    </submittedName>
</protein>
<dbReference type="EMBL" id="CAMXCT020000116">
    <property type="protein sequence ID" value="CAL1127501.1"/>
    <property type="molecule type" value="Genomic_DNA"/>
</dbReference>
<evidence type="ECO:0000313" key="2">
    <source>
        <dbReference type="EMBL" id="CAI3974126.1"/>
    </source>
</evidence>
<evidence type="ECO:0000313" key="3">
    <source>
        <dbReference type="EMBL" id="CAL4761438.1"/>
    </source>
</evidence>
<organism evidence="2">
    <name type="scientific">Cladocopium goreaui</name>
    <dbReference type="NCBI Taxonomy" id="2562237"/>
    <lineage>
        <taxon>Eukaryota</taxon>
        <taxon>Sar</taxon>
        <taxon>Alveolata</taxon>
        <taxon>Dinophyceae</taxon>
        <taxon>Suessiales</taxon>
        <taxon>Symbiodiniaceae</taxon>
        <taxon>Cladocopium</taxon>
    </lineage>
</organism>
<feature type="compositionally biased region" description="Acidic residues" evidence="1">
    <location>
        <begin position="109"/>
        <end position="120"/>
    </location>
</feature>
<reference evidence="2" key="1">
    <citation type="submission" date="2022-10" db="EMBL/GenBank/DDBJ databases">
        <authorList>
            <person name="Chen Y."/>
            <person name="Dougan E. K."/>
            <person name="Chan C."/>
            <person name="Rhodes N."/>
            <person name="Thang M."/>
        </authorList>
    </citation>
    <scope>NUCLEOTIDE SEQUENCE</scope>
</reference>
<feature type="compositionally biased region" description="Acidic residues" evidence="1">
    <location>
        <begin position="203"/>
        <end position="212"/>
    </location>
</feature>
<comment type="caution">
    <text evidence="2">The sequence shown here is derived from an EMBL/GenBank/DDBJ whole genome shotgun (WGS) entry which is preliminary data.</text>
</comment>
<dbReference type="EMBL" id="CAMXCT030000116">
    <property type="protein sequence ID" value="CAL4761438.1"/>
    <property type="molecule type" value="Genomic_DNA"/>
</dbReference>
<keyword evidence="4" id="KW-1185">Reference proteome</keyword>
<sequence>MSSSLRANLPLSVVQVVDSSSWVGGALVQLENTVCKPKADDLVLNYCWICPFVRKFRSQIPSQFFLTDVFLYMDKTFQGRLLIPQDAGESKVSLATDEAEKAAQPADSEHEEEEEEDDQSDSQSHDGDSQGDESGSDNQGDGLEGAKDGESSDMESAGDQGSDGSGSGDEGEPGPGSHVDDVEPQCDSQETLILPGRDQHEMDDQDPMEVDDSQPNPAPTQSESSDSDVESINTPDRKISWNEEFFTTPRFGNSEPRRAEIVEMCMALMQYFGANHPDIVKSPNVVDYMDHCEWAYARFGVRATNWLSTRDHWEAWLARYEARGNKVGIAHTKTNIC</sequence>
<name>A0A9P1BLT8_9DINO</name>
<accession>A0A9P1BLT8</accession>
<feature type="compositionally biased region" description="Polar residues" evidence="1">
    <location>
        <begin position="213"/>
        <end position="234"/>
    </location>
</feature>
<evidence type="ECO:0000256" key="1">
    <source>
        <dbReference type="SAM" id="MobiDB-lite"/>
    </source>
</evidence>
<proteinExistence type="predicted"/>
<dbReference type="EMBL" id="CAMXCT010000116">
    <property type="protein sequence ID" value="CAI3974126.1"/>
    <property type="molecule type" value="Genomic_DNA"/>
</dbReference>
<dbReference type="Proteomes" id="UP001152797">
    <property type="component" value="Unassembled WGS sequence"/>
</dbReference>
<evidence type="ECO:0000313" key="4">
    <source>
        <dbReference type="Proteomes" id="UP001152797"/>
    </source>
</evidence>
<gene>
    <name evidence="2" type="ORF">C1SCF055_LOCUS2556</name>
</gene>
<feature type="region of interest" description="Disordered" evidence="1">
    <location>
        <begin position="92"/>
        <end position="238"/>
    </location>
</feature>